<protein>
    <submittedName>
        <fullName evidence="2">Uncharacterized protein</fullName>
    </submittedName>
</protein>
<dbReference type="AlphaFoldDB" id="A0AA35S167"/>
<proteinExistence type="predicted"/>
<comment type="caution">
    <text evidence="2">The sequence shown here is derived from an EMBL/GenBank/DDBJ whole genome shotgun (WGS) entry which is preliminary data.</text>
</comment>
<evidence type="ECO:0000313" key="3">
    <source>
        <dbReference type="Proteomes" id="UP001174909"/>
    </source>
</evidence>
<evidence type="ECO:0000313" key="2">
    <source>
        <dbReference type="EMBL" id="CAI8020733.1"/>
    </source>
</evidence>
<name>A0AA35S167_GEOBA</name>
<reference evidence="2" key="1">
    <citation type="submission" date="2023-03" db="EMBL/GenBank/DDBJ databases">
        <authorList>
            <person name="Steffen K."/>
            <person name="Cardenas P."/>
        </authorList>
    </citation>
    <scope>NUCLEOTIDE SEQUENCE</scope>
</reference>
<organism evidence="2 3">
    <name type="scientific">Geodia barretti</name>
    <name type="common">Barrett's horny sponge</name>
    <dbReference type="NCBI Taxonomy" id="519541"/>
    <lineage>
        <taxon>Eukaryota</taxon>
        <taxon>Metazoa</taxon>
        <taxon>Porifera</taxon>
        <taxon>Demospongiae</taxon>
        <taxon>Heteroscleromorpha</taxon>
        <taxon>Tetractinellida</taxon>
        <taxon>Astrophorina</taxon>
        <taxon>Geodiidae</taxon>
        <taxon>Geodia</taxon>
    </lineage>
</organism>
<feature type="region of interest" description="Disordered" evidence="1">
    <location>
        <begin position="40"/>
        <end position="71"/>
    </location>
</feature>
<dbReference type="EMBL" id="CASHTH010001844">
    <property type="protein sequence ID" value="CAI8020733.1"/>
    <property type="molecule type" value="Genomic_DNA"/>
</dbReference>
<dbReference type="Proteomes" id="UP001174909">
    <property type="component" value="Unassembled WGS sequence"/>
</dbReference>
<evidence type="ECO:0000256" key="1">
    <source>
        <dbReference type="SAM" id="MobiDB-lite"/>
    </source>
</evidence>
<gene>
    <name evidence="2" type="ORF">GBAR_LOCUS12374</name>
</gene>
<accession>A0AA35S167</accession>
<keyword evidence="3" id="KW-1185">Reference proteome</keyword>
<sequence length="306" mass="33781">MKEIKTLDQTYLKLSTASKAQLLTLNTDVVEGIGKCTDEPQTRCPEIPTQLEDTSSPPPSQDTCPPSTEPACPPPDPPSLCECGGCCGWRKVAYHNLSDTRYTCPAGWHLTPPPARGCGRESHEEKTCDSVKFEVEGSYSQICGVVQGYQFGSTEAFYTSHLNRSITIDDSYVTGVSITRGNPRQHVWTYAAGRYERATSNRQNWFCPCEQVSATFIPSFVGACWYCESGNNAPYGSSGYHLHSDDVLWDGDGCNYEGRCCQFDGPLCFSQALPEPTSGPIEVRICNHHTSQYSNVIISHLELYVK</sequence>